<comment type="pathway">
    <text evidence="2">Cofactor biosynthesis; tetrahydrofolate biosynthesis; 2-amino-4-hydroxy-6-hydroxymethyl-7,8-dihydropteridine diphosphate from 7,8-dihydroneopterin triphosphate: step 4/4.</text>
</comment>
<dbReference type="OrthoDB" id="9808041at2"/>
<dbReference type="EMBL" id="CP011388">
    <property type="protein sequence ID" value="ANE45966.1"/>
    <property type="molecule type" value="Genomic_DNA"/>
</dbReference>
<evidence type="ECO:0000256" key="5">
    <source>
        <dbReference type="ARBA" id="ARBA00022741"/>
    </source>
</evidence>
<evidence type="ECO:0000313" key="10">
    <source>
        <dbReference type="EMBL" id="ANE45966.1"/>
    </source>
</evidence>
<dbReference type="PANTHER" id="PTHR43071:SF1">
    <property type="entry name" value="2-AMINO-4-HYDROXY-6-HYDROXYMETHYLDIHYDROPTERIDINE PYROPHOSPHOKINASE"/>
    <property type="match status" value="1"/>
</dbReference>
<dbReference type="RefSeq" id="WP_068605276.1">
    <property type="nucleotide sequence ID" value="NZ_CP011388.1"/>
</dbReference>
<evidence type="ECO:0000256" key="4">
    <source>
        <dbReference type="ARBA" id="ARBA00022679"/>
    </source>
</evidence>
<dbReference type="Pfam" id="PF01288">
    <property type="entry name" value="HPPK"/>
    <property type="match status" value="1"/>
</dbReference>
<evidence type="ECO:0000313" key="11">
    <source>
        <dbReference type="Proteomes" id="UP000076927"/>
    </source>
</evidence>
<dbReference type="Gene3D" id="3.30.70.560">
    <property type="entry name" value="7,8-Dihydro-6-hydroxymethylpterin-pyrophosphokinase HPPK"/>
    <property type="match status" value="1"/>
</dbReference>
<dbReference type="SUPFAM" id="SSF55083">
    <property type="entry name" value="6-hydroxymethyl-7,8-dihydropterin pyrophosphokinase, HPPK"/>
    <property type="match status" value="1"/>
</dbReference>
<comment type="catalytic activity">
    <reaction evidence="1">
        <text>6-hydroxymethyl-7,8-dihydropterin + ATP = (7,8-dihydropterin-6-yl)methyl diphosphate + AMP + H(+)</text>
        <dbReference type="Rhea" id="RHEA:11412"/>
        <dbReference type="ChEBI" id="CHEBI:15378"/>
        <dbReference type="ChEBI" id="CHEBI:30616"/>
        <dbReference type="ChEBI" id="CHEBI:44841"/>
        <dbReference type="ChEBI" id="CHEBI:72950"/>
        <dbReference type="ChEBI" id="CHEBI:456215"/>
        <dbReference type="EC" id="2.7.6.3"/>
    </reaction>
</comment>
<dbReference type="GO" id="GO:0016301">
    <property type="term" value="F:kinase activity"/>
    <property type="evidence" value="ECO:0007669"/>
    <property type="project" value="UniProtKB-KW"/>
</dbReference>
<keyword evidence="8" id="KW-0289">Folate biosynthesis</keyword>
<evidence type="ECO:0000256" key="1">
    <source>
        <dbReference type="ARBA" id="ARBA00000198"/>
    </source>
</evidence>
<keyword evidence="5" id="KW-0547">Nucleotide-binding</keyword>
<dbReference type="InterPro" id="IPR000550">
    <property type="entry name" value="Hppk"/>
</dbReference>
<protein>
    <recommendedName>
        <fullName evidence="3">2-amino-4-hydroxy-6-hydroxymethyldihydropteridine diphosphokinase</fullName>
        <ecNumber evidence="3">2.7.6.3</ecNumber>
    </recommendedName>
</protein>
<feature type="domain" description="7,8-dihydro-6-hydroxymethylpterin-pyrophosphokinase" evidence="9">
    <location>
        <begin position="87"/>
        <end position="98"/>
    </location>
</feature>
<accession>A0A172TGA6</accession>
<dbReference type="EC" id="2.7.6.3" evidence="3"/>
<dbReference type="PROSITE" id="PS00794">
    <property type="entry name" value="HPPK"/>
    <property type="match status" value="1"/>
</dbReference>
<dbReference type="InterPro" id="IPR035907">
    <property type="entry name" value="Hppk_sf"/>
</dbReference>
<dbReference type="Proteomes" id="UP000076927">
    <property type="component" value="Chromosome"/>
</dbReference>
<keyword evidence="7" id="KW-0067">ATP-binding</keyword>
<keyword evidence="11" id="KW-1185">Reference proteome</keyword>
<dbReference type="PATRIC" id="fig|1178515.4.peg.1266"/>
<dbReference type="GO" id="GO:0003848">
    <property type="term" value="F:2-amino-4-hydroxy-6-hydroxymethyldihydropteridine diphosphokinase activity"/>
    <property type="evidence" value="ECO:0007669"/>
    <property type="project" value="UniProtKB-EC"/>
</dbReference>
<dbReference type="CDD" id="cd00483">
    <property type="entry name" value="HPPK"/>
    <property type="match status" value="1"/>
</dbReference>
<keyword evidence="4" id="KW-0808">Transferase</keyword>
<evidence type="ECO:0000256" key="2">
    <source>
        <dbReference type="ARBA" id="ARBA00005051"/>
    </source>
</evidence>
<name>A0A172TGA6_9BACL</name>
<proteinExistence type="predicted"/>
<evidence type="ECO:0000256" key="7">
    <source>
        <dbReference type="ARBA" id="ARBA00022840"/>
    </source>
</evidence>
<dbReference type="GO" id="GO:0046656">
    <property type="term" value="P:folic acid biosynthetic process"/>
    <property type="evidence" value="ECO:0007669"/>
    <property type="project" value="UniProtKB-KW"/>
</dbReference>
<dbReference type="AlphaFoldDB" id="A0A172TGA6"/>
<organism evidence="10 11">
    <name type="scientific">Paenibacillus swuensis</name>
    <dbReference type="NCBI Taxonomy" id="1178515"/>
    <lineage>
        <taxon>Bacteria</taxon>
        <taxon>Bacillati</taxon>
        <taxon>Bacillota</taxon>
        <taxon>Bacilli</taxon>
        <taxon>Bacillales</taxon>
        <taxon>Paenibacillaceae</taxon>
        <taxon>Paenibacillus</taxon>
    </lineage>
</organism>
<dbReference type="KEGG" id="pswu:SY83_06350"/>
<dbReference type="UniPathway" id="UPA00077">
    <property type="reaction ID" value="UER00155"/>
</dbReference>
<dbReference type="PANTHER" id="PTHR43071">
    <property type="entry name" value="2-AMINO-4-HYDROXY-6-HYDROXYMETHYLDIHYDROPTERIDINE PYROPHOSPHOKINASE"/>
    <property type="match status" value="1"/>
</dbReference>
<dbReference type="GO" id="GO:0005524">
    <property type="term" value="F:ATP binding"/>
    <property type="evidence" value="ECO:0007669"/>
    <property type="project" value="UniProtKB-KW"/>
</dbReference>
<dbReference type="GO" id="GO:0046654">
    <property type="term" value="P:tetrahydrofolate biosynthetic process"/>
    <property type="evidence" value="ECO:0007669"/>
    <property type="project" value="UniProtKB-UniPathway"/>
</dbReference>
<evidence type="ECO:0000259" key="9">
    <source>
        <dbReference type="PROSITE" id="PS00794"/>
    </source>
</evidence>
<dbReference type="STRING" id="1178515.SY83_06350"/>
<gene>
    <name evidence="10" type="ORF">SY83_06350</name>
</gene>
<evidence type="ECO:0000256" key="8">
    <source>
        <dbReference type="ARBA" id="ARBA00022909"/>
    </source>
</evidence>
<reference evidence="10 11" key="1">
    <citation type="submission" date="2015-01" db="EMBL/GenBank/DDBJ databases">
        <title>Paenibacillus swuensis/DY6/whole genome sequencing.</title>
        <authorList>
            <person name="Kim M.K."/>
            <person name="Srinivasan S."/>
            <person name="Lee J.-J."/>
        </authorList>
    </citation>
    <scope>NUCLEOTIDE SEQUENCE [LARGE SCALE GENOMIC DNA]</scope>
    <source>
        <strain evidence="10 11">DY6</strain>
    </source>
</reference>
<sequence>MTAYIGLGSNIGDREAYLKQAIVTLHLQENLEVIRCSSIYETDPVGFVDQASFLNMVIGVNTSLSAVELLRLMLHVEQQLGRTRDVRWGPRTVDLDLLIYDNGTSEDSELTLPHPRMHERQFVLVPLLDVIQEDTTPGLETVQLMASEATGREGIQLWKRTYWHSESGHFVN</sequence>
<dbReference type="NCBIfam" id="TIGR01498">
    <property type="entry name" value="folK"/>
    <property type="match status" value="1"/>
</dbReference>
<evidence type="ECO:0000256" key="3">
    <source>
        <dbReference type="ARBA" id="ARBA00013253"/>
    </source>
</evidence>
<evidence type="ECO:0000256" key="6">
    <source>
        <dbReference type="ARBA" id="ARBA00022777"/>
    </source>
</evidence>
<keyword evidence="6 10" id="KW-0418">Kinase</keyword>